<evidence type="ECO:0000256" key="4">
    <source>
        <dbReference type="ARBA" id="ARBA00022679"/>
    </source>
</evidence>
<reference evidence="9 11" key="2">
    <citation type="submission" date="2018-01" db="EMBL/GenBank/DDBJ databases">
        <title>Whole genome sequence of Azospirillum brasilense REC3 isolated from strawberry roots.</title>
        <authorList>
            <person name="Fontana C.A."/>
            <person name="Salazar S.M."/>
            <person name="Bassi D."/>
            <person name="Puglisi E."/>
            <person name="Lovaisa N.C."/>
            <person name="Toffoli L.M."/>
            <person name="Pedraza R."/>
            <person name="Cocconcelli P.S."/>
        </authorList>
    </citation>
    <scope>NUCLEOTIDE SEQUENCE [LARGE SCALE GENOMIC DNA]</scope>
    <source>
        <strain evidence="9 11">REC3</strain>
        <plasmid evidence="9">p5unnamed</plasmid>
    </source>
</reference>
<dbReference type="Proteomes" id="UP000236268">
    <property type="component" value="Unassembled WGS sequence"/>
</dbReference>
<dbReference type="InterPro" id="IPR036890">
    <property type="entry name" value="HATPase_C_sf"/>
</dbReference>
<dbReference type="GO" id="GO:0000155">
    <property type="term" value="F:phosphorelay sensor kinase activity"/>
    <property type="evidence" value="ECO:0007669"/>
    <property type="project" value="InterPro"/>
</dbReference>
<dbReference type="PANTHER" id="PTHR43047">
    <property type="entry name" value="TWO-COMPONENT HISTIDINE PROTEIN KINASE"/>
    <property type="match status" value="1"/>
</dbReference>
<evidence type="ECO:0000313" key="9">
    <source>
        <dbReference type="EMBL" id="PNQ99248.1"/>
    </source>
</evidence>
<evidence type="ECO:0000313" key="10">
    <source>
        <dbReference type="Proteomes" id="UP000027186"/>
    </source>
</evidence>
<gene>
    <name evidence="8" type="ORF">ABAZ39_22230</name>
    <name evidence="9" type="ORF">C1S70_08680</name>
</gene>
<dbReference type="SMART" id="SM00387">
    <property type="entry name" value="HATPase_c"/>
    <property type="match status" value="1"/>
</dbReference>
<dbReference type="GO" id="GO:0009927">
    <property type="term" value="F:histidine phosphotransfer kinase activity"/>
    <property type="evidence" value="ECO:0007669"/>
    <property type="project" value="TreeGrafter"/>
</dbReference>
<dbReference type="SMART" id="SM00388">
    <property type="entry name" value="HisKA"/>
    <property type="match status" value="1"/>
</dbReference>
<dbReference type="AlphaFoldDB" id="A0A060DP52"/>
<dbReference type="RefSeq" id="WP_040134884.1">
    <property type="nucleotide sequence ID" value="NZ_CP007794.1"/>
</dbReference>
<evidence type="ECO:0000313" key="8">
    <source>
        <dbReference type="EMBL" id="AIB14622.1"/>
    </source>
</evidence>
<dbReference type="Gene3D" id="1.10.287.130">
    <property type="match status" value="1"/>
</dbReference>
<dbReference type="InterPro" id="IPR003594">
    <property type="entry name" value="HATPase_dom"/>
</dbReference>
<evidence type="ECO:0000256" key="3">
    <source>
        <dbReference type="ARBA" id="ARBA00022553"/>
    </source>
</evidence>
<organism evidence="8 10">
    <name type="scientific">Azospirillum argentinense</name>
    <dbReference type="NCBI Taxonomy" id="2970906"/>
    <lineage>
        <taxon>Bacteria</taxon>
        <taxon>Pseudomonadati</taxon>
        <taxon>Pseudomonadota</taxon>
        <taxon>Alphaproteobacteria</taxon>
        <taxon>Rhodospirillales</taxon>
        <taxon>Azospirillaceae</taxon>
        <taxon>Azospirillum</taxon>
    </lineage>
</organism>
<dbReference type="InterPro" id="IPR005467">
    <property type="entry name" value="His_kinase_dom"/>
</dbReference>
<dbReference type="Pfam" id="PF02518">
    <property type="entry name" value="HATPase_c"/>
    <property type="match status" value="1"/>
</dbReference>
<dbReference type="SUPFAM" id="SSF47384">
    <property type="entry name" value="Homodimeric domain of signal transducing histidine kinase"/>
    <property type="match status" value="1"/>
</dbReference>
<proteinExistence type="predicted"/>
<dbReference type="EMBL" id="CP007794">
    <property type="protein sequence ID" value="AIB14622.1"/>
    <property type="molecule type" value="Genomic_DNA"/>
</dbReference>
<geneLocation type="plasmid" evidence="8 10">
    <name>AbAZ39_p1</name>
</geneLocation>
<dbReference type="PANTHER" id="PTHR43047:SF72">
    <property type="entry name" value="OSMOSENSING HISTIDINE PROTEIN KINASE SLN1"/>
    <property type="match status" value="1"/>
</dbReference>
<dbReference type="OrthoDB" id="9804645at2"/>
<dbReference type="InterPro" id="IPR003661">
    <property type="entry name" value="HisK_dim/P_dom"/>
</dbReference>
<dbReference type="Proteomes" id="UP000027186">
    <property type="component" value="Plasmid AbAZ39_p1"/>
</dbReference>
<dbReference type="Gene3D" id="3.30.565.10">
    <property type="entry name" value="Histidine kinase-like ATPase, C-terminal domain"/>
    <property type="match status" value="1"/>
</dbReference>
<dbReference type="Pfam" id="PF00512">
    <property type="entry name" value="HisKA"/>
    <property type="match status" value="1"/>
</dbReference>
<keyword evidence="5 8" id="KW-0418">Kinase</keyword>
<evidence type="ECO:0000256" key="6">
    <source>
        <dbReference type="SAM" id="Phobius"/>
    </source>
</evidence>
<feature type="domain" description="Histidine kinase" evidence="7">
    <location>
        <begin position="323"/>
        <end position="542"/>
    </location>
</feature>
<dbReference type="EC" id="2.7.13.3" evidence="2"/>
<evidence type="ECO:0000313" key="11">
    <source>
        <dbReference type="Proteomes" id="UP000236268"/>
    </source>
</evidence>
<dbReference type="SUPFAM" id="SSF55874">
    <property type="entry name" value="ATPase domain of HSP90 chaperone/DNA topoisomerase II/histidine kinase"/>
    <property type="match status" value="1"/>
</dbReference>
<comment type="catalytic activity">
    <reaction evidence="1">
        <text>ATP + protein L-histidine = ADP + protein N-phospho-L-histidine.</text>
        <dbReference type="EC" id="2.7.13.3"/>
    </reaction>
</comment>
<name>A0A060DP52_9PROT</name>
<feature type="transmembrane region" description="Helical" evidence="6">
    <location>
        <begin position="282"/>
        <end position="302"/>
    </location>
</feature>
<dbReference type="InterPro" id="IPR004358">
    <property type="entry name" value="Sig_transdc_His_kin-like_C"/>
</dbReference>
<accession>A0A2K1G380</accession>
<dbReference type="InterPro" id="IPR036097">
    <property type="entry name" value="HisK_dim/P_sf"/>
</dbReference>
<dbReference type="CDD" id="cd00082">
    <property type="entry name" value="HisKA"/>
    <property type="match status" value="1"/>
</dbReference>
<reference evidence="8 10" key="1">
    <citation type="journal article" date="2014" name="Genome Announc.">
        <title>Complete Genome Sequence of the Model Rhizosphere Strain Azospirillum brasilense Az39, Successfully Applied in Agriculture.</title>
        <authorList>
            <person name="Rivera D."/>
            <person name="Revale S."/>
            <person name="Molina R."/>
            <person name="Gualpa J."/>
            <person name="Puente M."/>
            <person name="Maroniche G."/>
            <person name="Paris G."/>
            <person name="Baker D."/>
            <person name="Clavijo B."/>
            <person name="McLay K."/>
            <person name="Spaepen S."/>
            <person name="Perticari A."/>
            <person name="Vazquez M."/>
            <person name="Wisniewski-Dye F."/>
            <person name="Watkins C."/>
            <person name="Martinez-Abarca F."/>
            <person name="Vanderleyden J."/>
            <person name="Cassan F."/>
        </authorList>
    </citation>
    <scope>NUCLEOTIDE SEQUENCE [LARGE SCALE GENOMIC DNA]</scope>
    <source>
        <strain evidence="8 10">Az39</strain>
        <plasmid evidence="8">AbAZ39_p1</plasmid>
    </source>
</reference>
<dbReference type="GO" id="GO:0005886">
    <property type="term" value="C:plasma membrane"/>
    <property type="evidence" value="ECO:0007669"/>
    <property type="project" value="TreeGrafter"/>
</dbReference>
<dbReference type="InterPro" id="IPR054327">
    <property type="entry name" value="His-kinase-like_sensor"/>
</dbReference>
<keyword evidence="8" id="KW-0614">Plasmid</keyword>
<sequence length="542" mass="58496">MRLPISFRWCVFAIAAVAITVVWGAHAQVVRELMDGQTREAVAKAEIMVRAFAKSTHRAVHEVDITLRSLALEFGENGLPGVRNFLDQTLYDPTLIHHFTVLDADGAVLLRSEGPGGRTNERDEPAFAFHQGTGRDLMHIGTSFPGTTGGGPLLRFSRRLTDGDGGFAGLVIANIDPDILGEFYQQANLGPQGAVTLIGMDKVIRARGASRGVEAVGLAIPQSRLWGELGRSLAGVYWQESQTDGVLRAFAYRVVENYPLVATVGVAQVDIEEGVADLRNTLFLLATMLTASILLVTLFLLVQHRTAERLRAALALNRNFLARVSHELRTPLNAILGFSEVIRDQMLGPQAGGRYADYAGDIHESGRHLLGLINDIMDLSRLQAGTLPLHPEDLDVAPIVEWVFRMVAPQADAKRIRLDMNVEPGHHSVSADERALKQMLLNLLANAITFTPDGGRILVTVGGGPGGGCRVRVTDNGIGMTPEQLHQAAEPFGQAEVHVTLPGQGSGLGLSIVKSLMEAHGGRLRIDSRPGEGSQFTLEFAA</sequence>
<accession>A0A060DP52</accession>
<dbReference type="KEGG" id="abq:ABAZ39_22230"/>
<evidence type="ECO:0000256" key="5">
    <source>
        <dbReference type="ARBA" id="ARBA00022777"/>
    </source>
</evidence>
<evidence type="ECO:0000256" key="1">
    <source>
        <dbReference type="ARBA" id="ARBA00000085"/>
    </source>
</evidence>
<dbReference type="Pfam" id="PF22588">
    <property type="entry name" value="dCache_1_like"/>
    <property type="match status" value="1"/>
</dbReference>
<dbReference type="PROSITE" id="PS50109">
    <property type="entry name" value="HIS_KIN"/>
    <property type="match status" value="1"/>
</dbReference>
<keyword evidence="4" id="KW-0808">Transferase</keyword>
<dbReference type="Gene3D" id="3.30.450.20">
    <property type="entry name" value="PAS domain"/>
    <property type="match status" value="2"/>
</dbReference>
<evidence type="ECO:0000259" key="7">
    <source>
        <dbReference type="PROSITE" id="PS50109"/>
    </source>
</evidence>
<dbReference type="PRINTS" id="PR00344">
    <property type="entry name" value="BCTRLSENSOR"/>
</dbReference>
<protein>
    <recommendedName>
        <fullName evidence="2">histidine kinase</fullName>
        <ecNumber evidence="2">2.7.13.3</ecNumber>
    </recommendedName>
</protein>
<evidence type="ECO:0000256" key="2">
    <source>
        <dbReference type="ARBA" id="ARBA00012438"/>
    </source>
</evidence>
<geneLocation type="plasmid" evidence="9">
    <name>p5unnamed</name>
</geneLocation>
<keyword evidence="3" id="KW-0597">Phosphoprotein</keyword>
<dbReference type="CDD" id="cd12914">
    <property type="entry name" value="PDC1_DGC_like"/>
    <property type="match status" value="1"/>
</dbReference>
<dbReference type="CDD" id="cd12915">
    <property type="entry name" value="PDC2_DGC_like"/>
    <property type="match status" value="1"/>
</dbReference>
<keyword evidence="6" id="KW-1133">Transmembrane helix</keyword>
<keyword evidence="6" id="KW-0812">Transmembrane</keyword>
<dbReference type="EMBL" id="POWG01000007">
    <property type="protein sequence ID" value="PNQ99248.1"/>
    <property type="molecule type" value="Genomic_DNA"/>
</dbReference>
<keyword evidence="6" id="KW-0472">Membrane</keyword>